<dbReference type="FunFam" id="1.10.1040.10:FF:000017">
    <property type="entry name" value="2-dehydropantoate 2-reductase"/>
    <property type="match status" value="1"/>
</dbReference>
<evidence type="ECO:0000256" key="9">
    <source>
        <dbReference type="ARBA" id="ARBA00048793"/>
    </source>
</evidence>
<comment type="catalytic activity">
    <reaction evidence="9 10">
        <text>(R)-pantoate + NADP(+) = 2-dehydropantoate + NADPH + H(+)</text>
        <dbReference type="Rhea" id="RHEA:16233"/>
        <dbReference type="ChEBI" id="CHEBI:11561"/>
        <dbReference type="ChEBI" id="CHEBI:15378"/>
        <dbReference type="ChEBI" id="CHEBI:15980"/>
        <dbReference type="ChEBI" id="CHEBI:57783"/>
        <dbReference type="ChEBI" id="CHEBI:58349"/>
        <dbReference type="EC" id="1.1.1.169"/>
    </reaction>
</comment>
<keyword evidence="6 10" id="KW-0521">NADP</keyword>
<dbReference type="GO" id="GO:0008677">
    <property type="term" value="F:2-dehydropantoate 2-reductase activity"/>
    <property type="evidence" value="ECO:0007669"/>
    <property type="project" value="UniProtKB-EC"/>
</dbReference>
<gene>
    <name evidence="13" type="ORF">FOB72_14690</name>
</gene>
<organism evidence="13 14">
    <name type="scientific">Cupriavidus pauculus</name>
    <dbReference type="NCBI Taxonomy" id="82633"/>
    <lineage>
        <taxon>Bacteria</taxon>
        <taxon>Pseudomonadati</taxon>
        <taxon>Pseudomonadota</taxon>
        <taxon>Betaproteobacteria</taxon>
        <taxon>Burkholderiales</taxon>
        <taxon>Burkholderiaceae</taxon>
        <taxon>Cupriavidus</taxon>
    </lineage>
</organism>
<dbReference type="EC" id="1.1.1.169" evidence="3 10"/>
<dbReference type="GO" id="GO:0005737">
    <property type="term" value="C:cytoplasm"/>
    <property type="evidence" value="ECO:0007669"/>
    <property type="project" value="TreeGrafter"/>
</dbReference>
<evidence type="ECO:0000256" key="8">
    <source>
        <dbReference type="ARBA" id="ARBA00032024"/>
    </source>
</evidence>
<dbReference type="Gene3D" id="1.10.1040.10">
    <property type="entry name" value="N-(1-d-carboxylethyl)-l-norvaline Dehydrogenase, domain 2"/>
    <property type="match status" value="1"/>
</dbReference>
<keyword evidence="7 10" id="KW-0560">Oxidoreductase</keyword>
<dbReference type="PANTHER" id="PTHR21708:SF26">
    <property type="entry name" value="2-DEHYDROPANTOATE 2-REDUCTASE"/>
    <property type="match status" value="1"/>
</dbReference>
<dbReference type="InterPro" id="IPR003710">
    <property type="entry name" value="ApbA"/>
</dbReference>
<comment type="function">
    <text evidence="10">Catalyzes the NADPH-dependent reduction of ketopantoate into pantoic acid.</text>
</comment>
<dbReference type="InterPro" id="IPR013752">
    <property type="entry name" value="KPA_reductase"/>
</dbReference>
<dbReference type="Pfam" id="PF08546">
    <property type="entry name" value="ApbA_C"/>
    <property type="match status" value="1"/>
</dbReference>
<comment type="similarity">
    <text evidence="2 10">Belongs to the ketopantoate reductase family.</text>
</comment>
<dbReference type="AlphaFoldDB" id="A0A5P2H6R3"/>
<dbReference type="SUPFAM" id="SSF51735">
    <property type="entry name" value="NAD(P)-binding Rossmann-fold domains"/>
    <property type="match status" value="1"/>
</dbReference>
<evidence type="ECO:0000256" key="10">
    <source>
        <dbReference type="RuleBase" id="RU362068"/>
    </source>
</evidence>
<feature type="domain" description="Ketopantoate reductase C-terminal" evidence="12">
    <location>
        <begin position="184"/>
        <end position="306"/>
    </location>
</feature>
<name>A0A5P2H6R3_9BURK</name>
<dbReference type="InterPro" id="IPR013328">
    <property type="entry name" value="6PGD_dom2"/>
</dbReference>
<evidence type="ECO:0000259" key="12">
    <source>
        <dbReference type="Pfam" id="PF08546"/>
    </source>
</evidence>
<dbReference type="SUPFAM" id="SSF48179">
    <property type="entry name" value="6-phosphogluconate dehydrogenase C-terminal domain-like"/>
    <property type="match status" value="1"/>
</dbReference>
<proteinExistence type="inferred from homology"/>
<evidence type="ECO:0000259" key="11">
    <source>
        <dbReference type="Pfam" id="PF02558"/>
    </source>
</evidence>
<keyword evidence="5 10" id="KW-0566">Pantothenate biosynthesis</keyword>
<evidence type="ECO:0000256" key="3">
    <source>
        <dbReference type="ARBA" id="ARBA00013014"/>
    </source>
</evidence>
<evidence type="ECO:0000256" key="7">
    <source>
        <dbReference type="ARBA" id="ARBA00023002"/>
    </source>
</evidence>
<sequence length="321" mass="34409">MKIAVIGAGGVGGFFGAKLAAAGCDVTFVARGNHLRAMREHGLRVRGTRSADGTGDDLHLRDVNAVEDVGQIAHADLILIAVKLWDTEALAPTLRRLTDGGAAVVSFQNGVHKDEILRRHLPAEATFGGVSYIASVIAEPGIIEYKGALQRLVFGEFDRSVSPRVQAFHAACVKAGFQADISEDITRTIWEKFVFLVGLSGTTSSMRQPIGPIRSNPQTRAFLHDVMREVVAVGRAKGVALAENFADDRLAFSDTLQPDMTSSMHHDLQRGNRLEVPWLSGGVAAYGRELGVPTPCNRAIADVLALYAEGTRESSRAVQGT</sequence>
<evidence type="ECO:0000256" key="1">
    <source>
        <dbReference type="ARBA" id="ARBA00004994"/>
    </source>
</evidence>
<evidence type="ECO:0000256" key="6">
    <source>
        <dbReference type="ARBA" id="ARBA00022857"/>
    </source>
</evidence>
<accession>A0A5P2H6R3</accession>
<dbReference type="GO" id="GO:0015940">
    <property type="term" value="P:pantothenate biosynthetic process"/>
    <property type="evidence" value="ECO:0007669"/>
    <property type="project" value="UniProtKB-UniPathway"/>
</dbReference>
<dbReference type="Proteomes" id="UP000322822">
    <property type="component" value="Chromosome 1"/>
</dbReference>
<dbReference type="InterPro" id="IPR008927">
    <property type="entry name" value="6-PGluconate_DH-like_C_sf"/>
</dbReference>
<evidence type="ECO:0000256" key="2">
    <source>
        <dbReference type="ARBA" id="ARBA00007870"/>
    </source>
</evidence>
<reference evidence="13 14" key="1">
    <citation type="submission" date="2019-09" db="EMBL/GenBank/DDBJ databases">
        <title>FDA dAtabase for Regulatory Grade micrObial Sequences (FDA-ARGOS): Supporting development and validation of Infectious Disease Dx tests.</title>
        <authorList>
            <person name="Sciortino C."/>
            <person name="Tallon L."/>
            <person name="Sadzewicz L."/>
            <person name="Vavikolanu K."/>
            <person name="Mehta A."/>
            <person name="Aluvathingal J."/>
            <person name="Nadendla S."/>
            <person name="Nandy P."/>
            <person name="Geyer C."/>
            <person name="Yan Y."/>
            <person name="Sichtig H."/>
        </authorList>
    </citation>
    <scope>NUCLEOTIDE SEQUENCE [LARGE SCALE GENOMIC DNA]</scope>
    <source>
        <strain evidence="13 14">FDAARGOS_664</strain>
    </source>
</reference>
<dbReference type="NCBIfam" id="TIGR00745">
    <property type="entry name" value="apbA_panE"/>
    <property type="match status" value="1"/>
</dbReference>
<dbReference type="InterPro" id="IPR013332">
    <property type="entry name" value="KPR_N"/>
</dbReference>
<evidence type="ECO:0000256" key="5">
    <source>
        <dbReference type="ARBA" id="ARBA00022655"/>
    </source>
</evidence>
<evidence type="ECO:0000313" key="14">
    <source>
        <dbReference type="Proteomes" id="UP000322822"/>
    </source>
</evidence>
<feature type="domain" description="Ketopantoate reductase N-terminal" evidence="11">
    <location>
        <begin position="3"/>
        <end position="158"/>
    </location>
</feature>
<dbReference type="InterPro" id="IPR051402">
    <property type="entry name" value="KPR-Related"/>
</dbReference>
<dbReference type="UniPathway" id="UPA00028">
    <property type="reaction ID" value="UER00004"/>
</dbReference>
<dbReference type="Gene3D" id="3.40.50.720">
    <property type="entry name" value="NAD(P)-binding Rossmann-like Domain"/>
    <property type="match status" value="1"/>
</dbReference>
<dbReference type="Pfam" id="PF02558">
    <property type="entry name" value="ApbA"/>
    <property type="match status" value="1"/>
</dbReference>
<dbReference type="OrthoDB" id="9796561at2"/>
<evidence type="ECO:0000256" key="4">
    <source>
        <dbReference type="ARBA" id="ARBA00019465"/>
    </source>
</evidence>
<dbReference type="PANTHER" id="PTHR21708">
    <property type="entry name" value="PROBABLE 2-DEHYDROPANTOATE 2-REDUCTASE"/>
    <property type="match status" value="1"/>
</dbReference>
<protein>
    <recommendedName>
        <fullName evidence="4 10">2-dehydropantoate 2-reductase</fullName>
        <ecNumber evidence="3 10">1.1.1.169</ecNumber>
    </recommendedName>
    <alternativeName>
        <fullName evidence="8 10">Ketopantoate reductase</fullName>
    </alternativeName>
</protein>
<evidence type="ECO:0000313" key="13">
    <source>
        <dbReference type="EMBL" id="QET03173.1"/>
    </source>
</evidence>
<dbReference type="RefSeq" id="WP_150373286.1">
    <property type="nucleotide sequence ID" value="NZ_CP044065.1"/>
</dbReference>
<dbReference type="InterPro" id="IPR036291">
    <property type="entry name" value="NAD(P)-bd_dom_sf"/>
</dbReference>
<dbReference type="EMBL" id="CP044065">
    <property type="protein sequence ID" value="QET03173.1"/>
    <property type="molecule type" value="Genomic_DNA"/>
</dbReference>
<comment type="pathway">
    <text evidence="1 10">Cofactor biosynthesis; (R)-pantothenate biosynthesis; (R)-pantoate from 3-methyl-2-oxobutanoate: step 2/2.</text>
</comment>